<dbReference type="Proteomes" id="UP000663848">
    <property type="component" value="Unassembled WGS sequence"/>
</dbReference>
<feature type="region of interest" description="Disordered" evidence="1">
    <location>
        <begin position="1"/>
        <end position="23"/>
    </location>
</feature>
<gene>
    <name evidence="4" type="ORF">FME351_LOCUS6711</name>
    <name evidence="5" type="ORF">GRG538_LOCUS12260</name>
    <name evidence="8" type="ORF">HFQ381_LOCUS27748</name>
    <name evidence="6" type="ORF">KIK155_LOCUS22614</name>
    <name evidence="2" type="ORF">LUA448_LOCUS3765</name>
    <name evidence="11" type="ORF">QYT958_LOCUS24919</name>
    <name evidence="3" type="ORF">TIS948_LOCUS25407</name>
    <name evidence="10" type="ORF">TOA249_LOCUS18168</name>
    <name evidence="9" type="ORF">TSG867_LOCUS29150</name>
    <name evidence="7" type="ORF">UJA718_LOCUS22181</name>
</gene>
<evidence type="ECO:0000313" key="3">
    <source>
        <dbReference type="EMBL" id="CAF3374911.1"/>
    </source>
</evidence>
<organism evidence="3 12">
    <name type="scientific">Rotaria socialis</name>
    <dbReference type="NCBI Taxonomy" id="392032"/>
    <lineage>
        <taxon>Eukaryota</taxon>
        <taxon>Metazoa</taxon>
        <taxon>Spiralia</taxon>
        <taxon>Gnathifera</taxon>
        <taxon>Rotifera</taxon>
        <taxon>Eurotatoria</taxon>
        <taxon>Bdelloidea</taxon>
        <taxon>Philodinida</taxon>
        <taxon>Philodinidae</taxon>
        <taxon>Rotaria</taxon>
    </lineage>
</organism>
<dbReference type="Proteomes" id="UP000663825">
    <property type="component" value="Unassembled WGS sequence"/>
</dbReference>
<dbReference type="Proteomes" id="UP000663833">
    <property type="component" value="Unassembled WGS sequence"/>
</dbReference>
<keyword evidence="13" id="KW-1185">Reference proteome</keyword>
<evidence type="ECO:0000313" key="12">
    <source>
        <dbReference type="Proteomes" id="UP000663825"/>
    </source>
</evidence>
<dbReference type="EMBL" id="CAJOBS010001335">
    <property type="protein sequence ID" value="CAF4719300.1"/>
    <property type="molecule type" value="Genomic_DNA"/>
</dbReference>
<proteinExistence type="predicted"/>
<evidence type="ECO:0000313" key="9">
    <source>
        <dbReference type="EMBL" id="CAF4623178.1"/>
    </source>
</evidence>
<dbReference type="Proteomes" id="UP000663873">
    <property type="component" value="Unassembled WGS sequence"/>
</dbReference>
<sequence length="114" mass="13012">MEQSIDNPIASRTRSQTHTENTDFNEIDLVQQGDNMEQLTTNIDSLSFISNTDKEHQQFHDVEKKCLIHSPIQETIDNIKTDGGSSHSNTLLQQLRETFAAELAQTQKVIEDQR</sequence>
<protein>
    <submittedName>
        <fullName evidence="3">Uncharacterized protein</fullName>
    </submittedName>
</protein>
<dbReference type="EMBL" id="CAJNYV010004019">
    <property type="protein sequence ID" value="CAF3635078.1"/>
    <property type="molecule type" value="Genomic_DNA"/>
</dbReference>
<evidence type="ECO:0000313" key="8">
    <source>
        <dbReference type="EMBL" id="CAF4500745.1"/>
    </source>
</evidence>
<dbReference type="EMBL" id="CAJOBO010003696">
    <property type="protein sequence ID" value="CAF4500745.1"/>
    <property type="molecule type" value="Genomic_DNA"/>
</dbReference>
<evidence type="ECO:0000313" key="7">
    <source>
        <dbReference type="EMBL" id="CAF4442204.1"/>
    </source>
</evidence>
<accession>A0A817Y1K1</accession>
<dbReference type="EMBL" id="CAJNXB010004398">
    <property type="protein sequence ID" value="CAF3374911.1"/>
    <property type="molecule type" value="Genomic_DNA"/>
</dbReference>
<dbReference type="Proteomes" id="UP000663851">
    <property type="component" value="Unassembled WGS sequence"/>
</dbReference>
<evidence type="ECO:0000256" key="1">
    <source>
        <dbReference type="SAM" id="MobiDB-lite"/>
    </source>
</evidence>
<evidence type="ECO:0000313" key="4">
    <source>
        <dbReference type="EMBL" id="CAF3375126.1"/>
    </source>
</evidence>
<dbReference type="EMBL" id="CAJOBQ010003966">
    <property type="protein sequence ID" value="CAF4623178.1"/>
    <property type="molecule type" value="Genomic_DNA"/>
</dbReference>
<dbReference type="Proteomes" id="UP000663872">
    <property type="component" value="Unassembled WGS sequence"/>
</dbReference>
<evidence type="ECO:0000313" key="5">
    <source>
        <dbReference type="EMBL" id="CAF3426573.1"/>
    </source>
</evidence>
<name>A0A817Y1K1_9BILA</name>
<evidence type="ECO:0000313" key="6">
    <source>
        <dbReference type="EMBL" id="CAF3635078.1"/>
    </source>
</evidence>
<dbReference type="EMBL" id="CAJNYD010000223">
    <property type="protein sequence ID" value="CAF3231470.1"/>
    <property type="molecule type" value="Genomic_DNA"/>
</dbReference>
<dbReference type="EMBL" id="CAJOBP010004503">
    <property type="protein sequence ID" value="CAF4442204.1"/>
    <property type="molecule type" value="Genomic_DNA"/>
</dbReference>
<dbReference type="Proteomes" id="UP000663838">
    <property type="component" value="Unassembled WGS sequence"/>
</dbReference>
<comment type="caution">
    <text evidence="3">The sequence shown here is derived from an EMBL/GenBank/DDBJ whole genome shotgun (WGS) entry which is preliminary data.</text>
</comment>
<dbReference type="EMBL" id="CAJNYT010001714">
    <property type="protein sequence ID" value="CAF3426573.1"/>
    <property type="molecule type" value="Genomic_DNA"/>
</dbReference>
<evidence type="ECO:0000313" key="10">
    <source>
        <dbReference type="EMBL" id="CAF4719300.1"/>
    </source>
</evidence>
<reference evidence="3" key="1">
    <citation type="submission" date="2021-02" db="EMBL/GenBank/DDBJ databases">
        <authorList>
            <person name="Nowell W R."/>
        </authorList>
    </citation>
    <scope>NUCLEOTIDE SEQUENCE</scope>
</reference>
<dbReference type="Proteomes" id="UP000663865">
    <property type="component" value="Unassembled WGS sequence"/>
</dbReference>
<dbReference type="Proteomes" id="UP000663862">
    <property type="component" value="Unassembled WGS sequence"/>
</dbReference>
<evidence type="ECO:0000313" key="11">
    <source>
        <dbReference type="EMBL" id="CAF4818650.1"/>
    </source>
</evidence>
<dbReference type="Proteomes" id="UP000663869">
    <property type="component" value="Unassembled WGS sequence"/>
</dbReference>
<dbReference type="EMBL" id="CAJOBR010005462">
    <property type="protein sequence ID" value="CAF4818650.1"/>
    <property type="molecule type" value="Genomic_DNA"/>
</dbReference>
<dbReference type="AlphaFoldDB" id="A0A817Y1K1"/>
<dbReference type="EMBL" id="CAJNYU010000578">
    <property type="protein sequence ID" value="CAF3375126.1"/>
    <property type="molecule type" value="Genomic_DNA"/>
</dbReference>
<evidence type="ECO:0000313" key="2">
    <source>
        <dbReference type="EMBL" id="CAF3231470.1"/>
    </source>
</evidence>
<evidence type="ECO:0000313" key="13">
    <source>
        <dbReference type="Proteomes" id="UP000663873"/>
    </source>
</evidence>